<evidence type="ECO:0000256" key="3">
    <source>
        <dbReference type="ARBA" id="ARBA00022840"/>
    </source>
</evidence>
<dbReference type="InterPro" id="IPR003778">
    <property type="entry name" value="CT_A_B"/>
</dbReference>
<keyword evidence="2" id="KW-0378">Hydrolase</keyword>
<gene>
    <name evidence="5" type="ORF">HY912_19535</name>
</gene>
<keyword evidence="3" id="KW-0067">ATP-binding</keyword>
<evidence type="ECO:0000256" key="1">
    <source>
        <dbReference type="ARBA" id="ARBA00022741"/>
    </source>
</evidence>
<protein>
    <submittedName>
        <fullName evidence="5">Biotin-dependent carboxyltransferase family protein</fullName>
    </submittedName>
</protein>
<accession>A0A9D6V416</accession>
<dbReference type="PANTHER" id="PTHR43309">
    <property type="entry name" value="5-OXOPROLINASE SUBUNIT C"/>
    <property type="match status" value="1"/>
</dbReference>
<dbReference type="GO" id="GO:0016787">
    <property type="term" value="F:hydrolase activity"/>
    <property type="evidence" value="ECO:0007669"/>
    <property type="project" value="UniProtKB-KW"/>
</dbReference>
<reference evidence="5" key="1">
    <citation type="submission" date="2020-07" db="EMBL/GenBank/DDBJ databases">
        <title>Huge and variable diversity of episymbiotic CPR bacteria and DPANN archaea in groundwater ecosystems.</title>
        <authorList>
            <person name="He C.Y."/>
            <person name="Keren R."/>
            <person name="Whittaker M."/>
            <person name="Farag I.F."/>
            <person name="Doudna J."/>
            <person name="Cate J.H.D."/>
            <person name="Banfield J.F."/>
        </authorList>
    </citation>
    <scope>NUCLEOTIDE SEQUENCE</scope>
    <source>
        <strain evidence="5">NC_groundwater_1664_Pr3_B-0.1um_52_9</strain>
    </source>
</reference>
<dbReference type="PANTHER" id="PTHR43309:SF5">
    <property type="entry name" value="5-OXOPROLINASE SUBUNIT C"/>
    <property type="match status" value="1"/>
</dbReference>
<dbReference type="GO" id="GO:0005524">
    <property type="term" value="F:ATP binding"/>
    <property type="evidence" value="ECO:0007669"/>
    <property type="project" value="UniProtKB-KW"/>
</dbReference>
<dbReference type="NCBIfam" id="TIGR00724">
    <property type="entry name" value="urea_amlyse_rel"/>
    <property type="match status" value="1"/>
</dbReference>
<dbReference type="AlphaFoldDB" id="A0A9D6V416"/>
<dbReference type="Proteomes" id="UP000807825">
    <property type="component" value="Unassembled WGS sequence"/>
</dbReference>
<evidence type="ECO:0000259" key="4">
    <source>
        <dbReference type="SMART" id="SM00797"/>
    </source>
</evidence>
<comment type="caution">
    <text evidence="5">The sequence shown here is derived from an EMBL/GenBank/DDBJ whole genome shotgun (WGS) entry which is preliminary data.</text>
</comment>
<proteinExistence type="predicted"/>
<name>A0A9D6V416_9BACT</name>
<evidence type="ECO:0000256" key="2">
    <source>
        <dbReference type="ARBA" id="ARBA00022801"/>
    </source>
</evidence>
<evidence type="ECO:0000313" key="5">
    <source>
        <dbReference type="EMBL" id="MBI5251691.1"/>
    </source>
</evidence>
<dbReference type="Gene3D" id="2.40.100.10">
    <property type="entry name" value="Cyclophilin-like"/>
    <property type="match status" value="1"/>
</dbReference>
<keyword evidence="1" id="KW-0547">Nucleotide-binding</keyword>
<dbReference type="EMBL" id="JACRDE010000507">
    <property type="protein sequence ID" value="MBI5251691.1"/>
    <property type="molecule type" value="Genomic_DNA"/>
</dbReference>
<dbReference type="SMART" id="SM00797">
    <property type="entry name" value="AHS2"/>
    <property type="match status" value="1"/>
</dbReference>
<organism evidence="5 6">
    <name type="scientific">Desulfomonile tiedjei</name>
    <dbReference type="NCBI Taxonomy" id="2358"/>
    <lineage>
        <taxon>Bacteria</taxon>
        <taxon>Pseudomonadati</taxon>
        <taxon>Thermodesulfobacteriota</taxon>
        <taxon>Desulfomonilia</taxon>
        <taxon>Desulfomonilales</taxon>
        <taxon>Desulfomonilaceae</taxon>
        <taxon>Desulfomonile</taxon>
    </lineage>
</organism>
<dbReference type="InterPro" id="IPR052708">
    <property type="entry name" value="PxpC"/>
</dbReference>
<evidence type="ECO:0000313" key="6">
    <source>
        <dbReference type="Proteomes" id="UP000807825"/>
    </source>
</evidence>
<dbReference type="Pfam" id="PF02626">
    <property type="entry name" value="CT_A_B"/>
    <property type="match status" value="1"/>
</dbReference>
<sequence>MDAFRVLEPGPFTTVQDSGRYGYQQFGIPVSGALDKLAYLAANMLVGNQRNEAVLEITFIGPRLEVLSDTIVAITGADVPVFVNDRPQAMWAAFAVHRGDVISIRSARKGVRAYFAVMGGLDVQEIMGSRSTYTSGKIGGLEGRPLAKGDTLRRGPAGALNRMVFVPENFKPRFDTDIALRAIPGPQDDFFDTGLGVFFGSEFTVTSKADRMGYRLEGPKIEFKENAPQSIISEPSVSGAIQVPPDGQPIIVLAEQTVGGYAKIATVISPDLDVLAQAKPGDRVRFVPVDLTEAHTIYRSYRSRLDRLKECLRS</sequence>
<dbReference type="InterPro" id="IPR029000">
    <property type="entry name" value="Cyclophilin-like_dom_sf"/>
</dbReference>
<dbReference type="SUPFAM" id="SSF50891">
    <property type="entry name" value="Cyclophilin-like"/>
    <property type="match status" value="1"/>
</dbReference>
<feature type="domain" description="Carboxyltransferase" evidence="4">
    <location>
        <begin position="25"/>
        <end position="305"/>
    </location>
</feature>